<comment type="subcellular location">
    <subcellularLocation>
        <location evidence="1">Membrane</location>
    </subcellularLocation>
</comment>
<dbReference type="PANTHER" id="PTHR42866:SF2">
    <property type="entry name" value="3-DEOXY-MANNO-OCTULOSONATE CYTIDYLYLTRANSFERASE, MITOCHONDRIAL"/>
    <property type="match status" value="1"/>
</dbReference>
<dbReference type="HAMAP" id="MF_00057">
    <property type="entry name" value="KdsB"/>
    <property type="match status" value="1"/>
</dbReference>
<name>A0A3B1AS51_9ZZZZ</name>
<dbReference type="EC" id="2.7.7.38" evidence="4"/>
<protein>
    <submittedName>
        <fullName evidence="4">3-deoxy-manno-octulosonate cytidylyltransferase</fullName>
        <ecNumber evidence="4">2.7.7.38</ecNumber>
    </submittedName>
</protein>
<evidence type="ECO:0000256" key="3">
    <source>
        <dbReference type="ARBA" id="ARBA00022695"/>
    </source>
</evidence>
<dbReference type="NCBIfam" id="NF009905">
    <property type="entry name" value="PRK13368.1"/>
    <property type="match status" value="1"/>
</dbReference>
<dbReference type="InterPro" id="IPR029044">
    <property type="entry name" value="Nucleotide-diphossugar_trans"/>
</dbReference>
<dbReference type="FunFam" id="3.90.550.10:FF:000011">
    <property type="entry name" value="3-deoxy-manno-octulosonate cytidylyltransferase"/>
    <property type="match status" value="1"/>
</dbReference>
<evidence type="ECO:0000256" key="2">
    <source>
        <dbReference type="ARBA" id="ARBA00022679"/>
    </source>
</evidence>
<dbReference type="CDD" id="cd02517">
    <property type="entry name" value="CMP-KDO-Synthetase"/>
    <property type="match status" value="1"/>
</dbReference>
<dbReference type="AlphaFoldDB" id="A0A3B1AS51"/>
<dbReference type="PANTHER" id="PTHR42866">
    <property type="entry name" value="3-DEOXY-MANNO-OCTULOSONATE CYTIDYLYLTRANSFERASE"/>
    <property type="match status" value="1"/>
</dbReference>
<reference evidence="4" key="1">
    <citation type="submission" date="2018-06" db="EMBL/GenBank/DDBJ databases">
        <authorList>
            <person name="Zhirakovskaya E."/>
        </authorList>
    </citation>
    <scope>NUCLEOTIDE SEQUENCE</scope>
</reference>
<accession>A0A3B1AS51</accession>
<dbReference type="InterPro" id="IPR003329">
    <property type="entry name" value="Cytidylyl_trans"/>
</dbReference>
<gene>
    <name evidence="4" type="ORF">MNBD_GAMMA19-1082</name>
</gene>
<dbReference type="GO" id="GO:0005829">
    <property type="term" value="C:cytosol"/>
    <property type="evidence" value="ECO:0007669"/>
    <property type="project" value="TreeGrafter"/>
</dbReference>
<dbReference type="SUPFAM" id="SSF53448">
    <property type="entry name" value="Nucleotide-diphospho-sugar transferases"/>
    <property type="match status" value="1"/>
</dbReference>
<dbReference type="NCBIfam" id="TIGR00466">
    <property type="entry name" value="kdsB"/>
    <property type="match status" value="1"/>
</dbReference>
<keyword evidence="2 4" id="KW-0808">Transferase</keyword>
<dbReference type="Pfam" id="PF02348">
    <property type="entry name" value="CTP_transf_3"/>
    <property type="match status" value="1"/>
</dbReference>
<dbReference type="GO" id="GO:1901137">
    <property type="term" value="P:carbohydrate derivative biosynthetic process"/>
    <property type="evidence" value="ECO:0007669"/>
    <property type="project" value="UniProtKB-ARBA"/>
</dbReference>
<sequence>MKFSVIIPARYAATRLPGKPLLDIAGKPMIQHVYERALESGAAQVIIATDSSQIEAAAQQFGAETCLTSVAHQSGTDRIAEVAEKLTFADDQIVVNLQGDEPLMPSAVIHQVAENLAACTAASMATVCTRITTTAELFDPHAVKVVKDRQGMALYFSRASIPWDREAFANTAEILPDQGEHFRHIGLYAYRAGFLREYSQWSPCPLEQTESLEQLRVLWHGHRIHVAEAVEIPLAGVDTKKDLDVVRAVLGAEA</sequence>
<dbReference type="GO" id="GO:0008690">
    <property type="term" value="F:3-deoxy-manno-octulosonate cytidylyltransferase activity"/>
    <property type="evidence" value="ECO:0007669"/>
    <property type="project" value="UniProtKB-EC"/>
</dbReference>
<evidence type="ECO:0000313" key="4">
    <source>
        <dbReference type="EMBL" id="VAX04561.1"/>
    </source>
</evidence>
<dbReference type="EMBL" id="UOFV01000478">
    <property type="protein sequence ID" value="VAX04561.1"/>
    <property type="molecule type" value="Genomic_DNA"/>
</dbReference>
<dbReference type="Gene3D" id="3.90.550.10">
    <property type="entry name" value="Spore Coat Polysaccharide Biosynthesis Protein SpsA, Chain A"/>
    <property type="match status" value="1"/>
</dbReference>
<proteinExistence type="inferred from homology"/>
<keyword evidence="3 4" id="KW-0548">Nucleotidyltransferase</keyword>
<evidence type="ECO:0000256" key="1">
    <source>
        <dbReference type="ARBA" id="ARBA00004370"/>
    </source>
</evidence>
<dbReference type="GO" id="GO:0044281">
    <property type="term" value="P:small molecule metabolic process"/>
    <property type="evidence" value="ECO:0007669"/>
    <property type="project" value="UniProtKB-ARBA"/>
</dbReference>
<dbReference type="InterPro" id="IPR004528">
    <property type="entry name" value="KdsB"/>
</dbReference>
<organism evidence="4">
    <name type="scientific">hydrothermal vent metagenome</name>
    <dbReference type="NCBI Taxonomy" id="652676"/>
    <lineage>
        <taxon>unclassified sequences</taxon>
        <taxon>metagenomes</taxon>
        <taxon>ecological metagenomes</taxon>
    </lineage>
</organism>
<dbReference type="NCBIfam" id="NF003952">
    <property type="entry name" value="PRK05450.1-5"/>
    <property type="match status" value="1"/>
</dbReference>
<dbReference type="NCBIfam" id="NF003950">
    <property type="entry name" value="PRK05450.1-3"/>
    <property type="match status" value="1"/>
</dbReference>
<dbReference type="GO" id="GO:0016020">
    <property type="term" value="C:membrane"/>
    <property type="evidence" value="ECO:0007669"/>
    <property type="project" value="UniProtKB-SubCell"/>
</dbReference>